<accession>A0A1G6ZPM0</accession>
<proteinExistence type="predicted"/>
<evidence type="ECO:0000256" key="1">
    <source>
        <dbReference type="SAM" id="MobiDB-lite"/>
    </source>
</evidence>
<feature type="transmembrane region" description="Helical" evidence="2">
    <location>
        <begin position="7"/>
        <end position="28"/>
    </location>
</feature>
<evidence type="ECO:0000256" key="2">
    <source>
        <dbReference type="SAM" id="Phobius"/>
    </source>
</evidence>
<dbReference type="AlphaFoldDB" id="A0A1G6ZPM0"/>
<evidence type="ECO:0000313" key="3">
    <source>
        <dbReference type="EMBL" id="SDE04724.1"/>
    </source>
</evidence>
<protein>
    <submittedName>
        <fullName evidence="3">Uncharacterized protein</fullName>
    </submittedName>
</protein>
<sequence length="281" mass="29872">MRRAASLKIFILGLFAGVVLLTLLWIRVSPWTSYPVGMVASAALEHGAPGWVREVRLRPGAIEVDTSVAVATPQTGNRLVEITVESDPGRYAYGLPIFLALLLSARGPGRTWRALAGFALLVPLQAFSLVMHLLMQVVLTAQLDVRVLRVAQWQLEALVYGYQVGVLVLPTLAPMVLWLWLDRQFVNEVVIQAWRRSMPSALGRAQTPVAAVAPVSPSGSSDAAAPTSGPADPSVGSHDNNQDAAPVVDSAPSPLPHLPPSLGGKVSGSAAATLPVRKKPR</sequence>
<dbReference type="NCBIfam" id="NF041730">
    <property type="entry name" value="XrtH_assoc"/>
    <property type="match status" value="1"/>
</dbReference>
<organism evidence="3 4">
    <name type="scientific">Paracidovorax valerianellae</name>
    <dbReference type="NCBI Taxonomy" id="187868"/>
    <lineage>
        <taxon>Bacteria</taxon>
        <taxon>Pseudomonadati</taxon>
        <taxon>Pseudomonadota</taxon>
        <taxon>Betaproteobacteria</taxon>
        <taxon>Burkholderiales</taxon>
        <taxon>Comamonadaceae</taxon>
        <taxon>Paracidovorax</taxon>
    </lineage>
</organism>
<dbReference type="OrthoDB" id="8901685at2"/>
<feature type="region of interest" description="Disordered" evidence="1">
    <location>
        <begin position="213"/>
        <end position="281"/>
    </location>
</feature>
<dbReference type="InterPro" id="IPR049823">
    <property type="entry name" value="XrtH_assoc"/>
</dbReference>
<keyword evidence="2" id="KW-1133">Transmembrane helix</keyword>
<dbReference type="EMBL" id="FMZC01000011">
    <property type="protein sequence ID" value="SDE04724.1"/>
    <property type="molecule type" value="Genomic_DNA"/>
</dbReference>
<feature type="compositionally biased region" description="Low complexity" evidence="1">
    <location>
        <begin position="213"/>
        <end position="234"/>
    </location>
</feature>
<dbReference type="Proteomes" id="UP000198781">
    <property type="component" value="Unassembled WGS sequence"/>
</dbReference>
<keyword evidence="2" id="KW-0812">Transmembrane</keyword>
<reference evidence="3 4" key="1">
    <citation type="submission" date="2016-10" db="EMBL/GenBank/DDBJ databases">
        <authorList>
            <person name="de Groot N.N."/>
        </authorList>
    </citation>
    <scope>NUCLEOTIDE SEQUENCE [LARGE SCALE GENOMIC DNA]</scope>
    <source>
        <strain evidence="3 4">DSM 16619</strain>
    </source>
</reference>
<gene>
    <name evidence="3" type="ORF">SAMN05192589_111168</name>
</gene>
<dbReference type="RefSeq" id="WP_092744935.1">
    <property type="nucleotide sequence ID" value="NZ_FMZC01000011.1"/>
</dbReference>
<feature type="transmembrane region" description="Helical" evidence="2">
    <location>
        <begin position="115"/>
        <end position="139"/>
    </location>
</feature>
<keyword evidence="2" id="KW-0472">Membrane</keyword>
<feature type="transmembrane region" description="Helical" evidence="2">
    <location>
        <begin position="91"/>
        <end position="108"/>
    </location>
</feature>
<feature type="transmembrane region" description="Helical" evidence="2">
    <location>
        <begin position="159"/>
        <end position="181"/>
    </location>
</feature>
<name>A0A1G6ZPM0_9BURK</name>
<dbReference type="STRING" id="187868.SAMN05192589_111168"/>
<keyword evidence="4" id="KW-1185">Reference proteome</keyword>
<evidence type="ECO:0000313" key="4">
    <source>
        <dbReference type="Proteomes" id="UP000198781"/>
    </source>
</evidence>